<evidence type="ECO:0000313" key="1">
    <source>
        <dbReference type="EMBL" id="KAJ1898041.1"/>
    </source>
</evidence>
<dbReference type="Proteomes" id="UP001150581">
    <property type="component" value="Unassembled WGS sequence"/>
</dbReference>
<gene>
    <name evidence="1" type="ORF">LPJ66_002994</name>
</gene>
<evidence type="ECO:0000313" key="2">
    <source>
        <dbReference type="Proteomes" id="UP001150581"/>
    </source>
</evidence>
<proteinExistence type="predicted"/>
<dbReference type="EMBL" id="JANBPG010000274">
    <property type="protein sequence ID" value="KAJ1898041.1"/>
    <property type="molecule type" value="Genomic_DNA"/>
</dbReference>
<keyword evidence="2" id="KW-1185">Reference proteome</keyword>
<comment type="caution">
    <text evidence="1">The sequence shown here is derived from an EMBL/GenBank/DDBJ whole genome shotgun (WGS) entry which is preliminary data.</text>
</comment>
<protein>
    <submittedName>
        <fullName evidence="1">Uncharacterized protein</fullName>
    </submittedName>
</protein>
<name>A0ACC1INP3_9FUNG</name>
<organism evidence="1 2">
    <name type="scientific">Kickxella alabastrina</name>
    <dbReference type="NCBI Taxonomy" id="61397"/>
    <lineage>
        <taxon>Eukaryota</taxon>
        <taxon>Fungi</taxon>
        <taxon>Fungi incertae sedis</taxon>
        <taxon>Zoopagomycota</taxon>
        <taxon>Kickxellomycotina</taxon>
        <taxon>Kickxellomycetes</taxon>
        <taxon>Kickxellales</taxon>
        <taxon>Kickxellaceae</taxon>
        <taxon>Kickxella</taxon>
    </lineage>
</organism>
<accession>A0ACC1INP3</accession>
<sequence length="97" mass="11072">MENHTQSQDRYEHIALDVAKQFGELRELVDKLNNQVQQKCIANAVAAPIVSGTSAEAQDEIEKLHIRITHLLRALDSKDETIKQLRVEARLCNKPRQ</sequence>
<reference evidence="1" key="1">
    <citation type="submission" date="2022-07" db="EMBL/GenBank/DDBJ databases">
        <title>Phylogenomic reconstructions and comparative analyses of Kickxellomycotina fungi.</title>
        <authorList>
            <person name="Reynolds N.K."/>
            <person name="Stajich J.E."/>
            <person name="Barry K."/>
            <person name="Grigoriev I.V."/>
            <person name="Crous P."/>
            <person name="Smith M.E."/>
        </authorList>
    </citation>
    <scope>NUCLEOTIDE SEQUENCE</scope>
    <source>
        <strain evidence="1">Benny 63K</strain>
    </source>
</reference>